<evidence type="ECO:0000256" key="1">
    <source>
        <dbReference type="SAM" id="Phobius"/>
    </source>
</evidence>
<evidence type="ECO:0000313" key="2">
    <source>
        <dbReference type="EMBL" id="CEJ94511.1"/>
    </source>
</evidence>
<sequence>MMRRALVNKLALPTRTVATRRFYSAQPANPTTQFYKTFTRPVAKVLLVAVFTYQVCYWSWVKLEADEMKRETDASIADLEKAVNEYQESKSGKK</sequence>
<organism evidence="2 3">
    <name type="scientific">[Torrubiella] hemipterigena</name>
    <dbReference type="NCBI Taxonomy" id="1531966"/>
    <lineage>
        <taxon>Eukaryota</taxon>
        <taxon>Fungi</taxon>
        <taxon>Dikarya</taxon>
        <taxon>Ascomycota</taxon>
        <taxon>Pezizomycotina</taxon>
        <taxon>Sordariomycetes</taxon>
        <taxon>Hypocreomycetidae</taxon>
        <taxon>Hypocreales</taxon>
        <taxon>Clavicipitaceae</taxon>
        <taxon>Clavicipitaceae incertae sedis</taxon>
        <taxon>'Torrubiella' clade</taxon>
    </lineage>
</organism>
<keyword evidence="1" id="KW-1133">Transmembrane helix</keyword>
<name>A0A0A1TBQ0_9HYPO</name>
<accession>A0A0A1TBQ0</accession>
<dbReference type="HOGENOM" id="CLU_137473_3_0_1"/>
<dbReference type="Proteomes" id="UP000039046">
    <property type="component" value="Unassembled WGS sequence"/>
</dbReference>
<gene>
    <name evidence="2" type="ORF">VHEMI10035</name>
</gene>
<proteinExistence type="predicted"/>
<keyword evidence="1" id="KW-0472">Membrane</keyword>
<reference evidence="2 3" key="1">
    <citation type="journal article" date="2015" name="Genome Announc.">
        <title>Draft Genome Sequence and Gene Annotation of the Entomopathogenic Fungus Verticillium hemipterigenum.</title>
        <authorList>
            <person name="Horn F."/>
            <person name="Habel A."/>
            <person name="Scharf D.H."/>
            <person name="Dworschak J."/>
            <person name="Brakhage A.A."/>
            <person name="Guthke R."/>
            <person name="Hertweck C."/>
            <person name="Linde J."/>
        </authorList>
    </citation>
    <scope>NUCLEOTIDE SEQUENCE [LARGE SCALE GENOMIC DNA]</scope>
</reference>
<dbReference type="EMBL" id="CDHN01000007">
    <property type="protein sequence ID" value="CEJ94511.1"/>
    <property type="molecule type" value="Genomic_DNA"/>
</dbReference>
<keyword evidence="3" id="KW-1185">Reference proteome</keyword>
<protein>
    <submittedName>
        <fullName evidence="2">Uncharacterized protein</fullName>
    </submittedName>
</protein>
<evidence type="ECO:0000313" key="3">
    <source>
        <dbReference type="Proteomes" id="UP000039046"/>
    </source>
</evidence>
<feature type="transmembrane region" description="Helical" evidence="1">
    <location>
        <begin position="42"/>
        <end position="60"/>
    </location>
</feature>
<dbReference type="AlphaFoldDB" id="A0A0A1TBQ0"/>
<dbReference type="OrthoDB" id="2120024at2759"/>
<keyword evidence="1" id="KW-0812">Transmembrane</keyword>